<dbReference type="EMBL" id="BMVN01000005">
    <property type="protein sequence ID" value="GHA16448.1"/>
    <property type="molecule type" value="Genomic_DNA"/>
</dbReference>
<name>A0ABQ3CHT0_9ACTN</name>
<dbReference type="Proteomes" id="UP000653644">
    <property type="component" value="Unassembled WGS sequence"/>
</dbReference>
<dbReference type="SUPFAM" id="SSF55961">
    <property type="entry name" value="Bet v1-like"/>
    <property type="match status" value="1"/>
</dbReference>
<dbReference type="InterPro" id="IPR019587">
    <property type="entry name" value="Polyketide_cyclase/dehydratase"/>
</dbReference>
<protein>
    <submittedName>
        <fullName evidence="1">MxaD family protein</fullName>
    </submittedName>
</protein>
<dbReference type="RefSeq" id="WP_189884601.1">
    <property type="nucleotide sequence ID" value="NZ_BMVN01000005.1"/>
</dbReference>
<comment type="caution">
    <text evidence="1">The sequence shown here is derived from an EMBL/GenBank/DDBJ whole genome shotgun (WGS) entry which is preliminary data.</text>
</comment>
<evidence type="ECO:0000313" key="1">
    <source>
        <dbReference type="EMBL" id="GHA16448.1"/>
    </source>
</evidence>
<keyword evidence="2" id="KW-1185">Reference proteome</keyword>
<reference evidence="2" key="1">
    <citation type="journal article" date="2019" name="Int. J. Syst. Evol. Microbiol.">
        <title>The Global Catalogue of Microorganisms (GCM) 10K type strain sequencing project: providing services to taxonomists for standard genome sequencing and annotation.</title>
        <authorList>
            <consortium name="The Broad Institute Genomics Platform"/>
            <consortium name="The Broad Institute Genome Sequencing Center for Infectious Disease"/>
            <person name="Wu L."/>
            <person name="Ma J."/>
        </authorList>
    </citation>
    <scope>NUCLEOTIDE SEQUENCE [LARGE SCALE GENOMIC DNA]</scope>
    <source>
        <strain evidence="2">JCM 4733</strain>
    </source>
</reference>
<accession>A0ABQ3CHT0</accession>
<dbReference type="InterPro" id="IPR023393">
    <property type="entry name" value="START-like_dom_sf"/>
</dbReference>
<dbReference type="Pfam" id="PF10604">
    <property type="entry name" value="Polyketide_cyc2"/>
    <property type="match status" value="1"/>
</dbReference>
<gene>
    <name evidence="1" type="ORF">GCM10010345_21650</name>
</gene>
<sequence length="101" mass="10830">MAAATVSLDVPVPADRVWQLMGGFDSLHRPGPFPVAGYRSTLTVREAPGGHGTRVEWSGTFIPVEVTDQEAVGLFHGIYADGLAALSRPPGTPHRARRGRR</sequence>
<dbReference type="Gene3D" id="3.30.530.20">
    <property type="match status" value="1"/>
</dbReference>
<proteinExistence type="predicted"/>
<organism evidence="1 2">
    <name type="scientific">Streptomyces canarius</name>
    <dbReference type="NCBI Taxonomy" id="285453"/>
    <lineage>
        <taxon>Bacteria</taxon>
        <taxon>Bacillati</taxon>
        <taxon>Actinomycetota</taxon>
        <taxon>Actinomycetes</taxon>
        <taxon>Kitasatosporales</taxon>
        <taxon>Streptomycetaceae</taxon>
        <taxon>Streptomyces</taxon>
    </lineage>
</organism>
<evidence type="ECO:0000313" key="2">
    <source>
        <dbReference type="Proteomes" id="UP000653644"/>
    </source>
</evidence>